<evidence type="ECO:0000313" key="4">
    <source>
        <dbReference type="Proteomes" id="UP000184356"/>
    </source>
</evidence>
<dbReference type="AlphaFoldDB" id="A0A1L9TFW1"/>
<dbReference type="PANTHER" id="PTHR42023:SF1">
    <property type="entry name" value="BHLH DOMAIN-CONTAINING PROTEIN"/>
    <property type="match status" value="1"/>
</dbReference>
<gene>
    <name evidence="3" type="ORF">ASPSYDRAFT_32371</name>
</gene>
<feature type="region of interest" description="Disordered" evidence="2">
    <location>
        <begin position="51"/>
        <end position="73"/>
    </location>
</feature>
<name>A0A1L9TFW1_9EURO</name>
<feature type="compositionally biased region" description="Polar residues" evidence="2">
    <location>
        <begin position="56"/>
        <end position="73"/>
    </location>
</feature>
<protein>
    <submittedName>
        <fullName evidence="3">Uncharacterized protein</fullName>
    </submittedName>
</protein>
<feature type="coiled-coil region" evidence="1">
    <location>
        <begin position="268"/>
        <end position="328"/>
    </location>
</feature>
<organism evidence="3 4">
    <name type="scientific">Aspergillus sydowii CBS 593.65</name>
    <dbReference type="NCBI Taxonomy" id="1036612"/>
    <lineage>
        <taxon>Eukaryota</taxon>
        <taxon>Fungi</taxon>
        <taxon>Dikarya</taxon>
        <taxon>Ascomycota</taxon>
        <taxon>Pezizomycotina</taxon>
        <taxon>Eurotiomycetes</taxon>
        <taxon>Eurotiomycetidae</taxon>
        <taxon>Eurotiales</taxon>
        <taxon>Aspergillaceae</taxon>
        <taxon>Aspergillus</taxon>
        <taxon>Aspergillus subgen. Nidulantes</taxon>
    </lineage>
</organism>
<feature type="compositionally biased region" description="Pro residues" evidence="2">
    <location>
        <begin position="238"/>
        <end position="259"/>
    </location>
</feature>
<keyword evidence="1" id="KW-0175">Coiled coil</keyword>
<sequence>MTAQEPFTDHKTGQACLPRNPPIRQNAKANVRSVGSRGANMLPWRKIRTRPKGILSKQQCGSSPNNNSLPSHTVQPWKAVNKQSPENHTDDNSMEGHSSRIHLSRCNDRLRACDCPYPEEGPLCAVPSLVTTVSGGDINAAPQRVNLSHRVLEWASGLEKQAMDIINYPSILYAGAFNAYPDPNTPPRGPHLEKGDGVDSSTTTSSLEEGGPATIIQCSYTIATEEVFPSTIHGVPSRPVPVSQPPKDGPTSTPPLPRPPEPRKHNRIEALELRKEDLAQRRKSTEKAIYALLWSPQPDSVLYDMHAREETKRTTTRLNSELASVRREEHEVGLSLLRALKIQDEKSCSGEGTSLWVSRFTR</sequence>
<evidence type="ECO:0000256" key="2">
    <source>
        <dbReference type="SAM" id="MobiDB-lite"/>
    </source>
</evidence>
<feature type="region of interest" description="Disordered" evidence="2">
    <location>
        <begin position="1"/>
        <end position="34"/>
    </location>
</feature>
<evidence type="ECO:0000313" key="3">
    <source>
        <dbReference type="EMBL" id="OJJ58319.1"/>
    </source>
</evidence>
<feature type="region of interest" description="Disordered" evidence="2">
    <location>
        <begin position="182"/>
        <end position="211"/>
    </location>
</feature>
<dbReference type="VEuPathDB" id="FungiDB:ASPSYDRAFT_32371"/>
<reference evidence="4" key="1">
    <citation type="journal article" date="2017" name="Genome Biol.">
        <title>Comparative genomics reveals high biological diversity and specific adaptations in the industrially and medically important fungal genus Aspergillus.</title>
        <authorList>
            <person name="de Vries R.P."/>
            <person name="Riley R."/>
            <person name="Wiebenga A."/>
            <person name="Aguilar-Osorio G."/>
            <person name="Amillis S."/>
            <person name="Uchima C.A."/>
            <person name="Anderluh G."/>
            <person name="Asadollahi M."/>
            <person name="Askin M."/>
            <person name="Barry K."/>
            <person name="Battaglia E."/>
            <person name="Bayram O."/>
            <person name="Benocci T."/>
            <person name="Braus-Stromeyer S.A."/>
            <person name="Caldana C."/>
            <person name="Canovas D."/>
            <person name="Cerqueira G.C."/>
            <person name="Chen F."/>
            <person name="Chen W."/>
            <person name="Choi C."/>
            <person name="Clum A."/>
            <person name="Dos Santos R.A."/>
            <person name="Damasio A.R."/>
            <person name="Diallinas G."/>
            <person name="Emri T."/>
            <person name="Fekete E."/>
            <person name="Flipphi M."/>
            <person name="Freyberg S."/>
            <person name="Gallo A."/>
            <person name="Gournas C."/>
            <person name="Habgood R."/>
            <person name="Hainaut M."/>
            <person name="Harispe M.L."/>
            <person name="Henrissat B."/>
            <person name="Hilden K.S."/>
            <person name="Hope R."/>
            <person name="Hossain A."/>
            <person name="Karabika E."/>
            <person name="Karaffa L."/>
            <person name="Karanyi Z."/>
            <person name="Krasevec N."/>
            <person name="Kuo A."/>
            <person name="Kusch H."/>
            <person name="LaButti K."/>
            <person name="Lagendijk E.L."/>
            <person name="Lapidus A."/>
            <person name="Levasseur A."/>
            <person name="Lindquist E."/>
            <person name="Lipzen A."/>
            <person name="Logrieco A.F."/>
            <person name="MacCabe A."/>
            <person name="Maekelae M.R."/>
            <person name="Malavazi I."/>
            <person name="Melin P."/>
            <person name="Meyer V."/>
            <person name="Mielnichuk N."/>
            <person name="Miskei M."/>
            <person name="Molnar A.P."/>
            <person name="Mule G."/>
            <person name="Ngan C.Y."/>
            <person name="Orejas M."/>
            <person name="Orosz E."/>
            <person name="Ouedraogo J.P."/>
            <person name="Overkamp K.M."/>
            <person name="Park H.-S."/>
            <person name="Perrone G."/>
            <person name="Piumi F."/>
            <person name="Punt P.J."/>
            <person name="Ram A.F."/>
            <person name="Ramon A."/>
            <person name="Rauscher S."/>
            <person name="Record E."/>
            <person name="Riano-Pachon D.M."/>
            <person name="Robert V."/>
            <person name="Roehrig J."/>
            <person name="Ruller R."/>
            <person name="Salamov A."/>
            <person name="Salih N.S."/>
            <person name="Samson R.A."/>
            <person name="Sandor E."/>
            <person name="Sanguinetti M."/>
            <person name="Schuetze T."/>
            <person name="Sepcic K."/>
            <person name="Shelest E."/>
            <person name="Sherlock G."/>
            <person name="Sophianopoulou V."/>
            <person name="Squina F.M."/>
            <person name="Sun H."/>
            <person name="Susca A."/>
            <person name="Todd R.B."/>
            <person name="Tsang A."/>
            <person name="Unkles S.E."/>
            <person name="van de Wiele N."/>
            <person name="van Rossen-Uffink D."/>
            <person name="Oliveira J.V."/>
            <person name="Vesth T.C."/>
            <person name="Visser J."/>
            <person name="Yu J.-H."/>
            <person name="Zhou M."/>
            <person name="Andersen M.R."/>
            <person name="Archer D.B."/>
            <person name="Baker S.E."/>
            <person name="Benoit I."/>
            <person name="Brakhage A.A."/>
            <person name="Braus G.H."/>
            <person name="Fischer R."/>
            <person name="Frisvad J.C."/>
            <person name="Goldman G.H."/>
            <person name="Houbraken J."/>
            <person name="Oakley B."/>
            <person name="Pocsi I."/>
            <person name="Scazzocchio C."/>
            <person name="Seiboth B."/>
            <person name="vanKuyk P.A."/>
            <person name="Wortman J."/>
            <person name="Dyer P.S."/>
            <person name="Grigoriev I.V."/>
        </authorList>
    </citation>
    <scope>NUCLEOTIDE SEQUENCE [LARGE SCALE GENOMIC DNA]</scope>
    <source>
        <strain evidence="4">CBS 593.65</strain>
    </source>
</reference>
<dbReference type="EMBL" id="KV878587">
    <property type="protein sequence ID" value="OJJ58319.1"/>
    <property type="molecule type" value="Genomic_DNA"/>
</dbReference>
<evidence type="ECO:0000256" key="1">
    <source>
        <dbReference type="SAM" id="Coils"/>
    </source>
</evidence>
<dbReference type="Proteomes" id="UP000184356">
    <property type="component" value="Unassembled WGS sequence"/>
</dbReference>
<dbReference type="RefSeq" id="XP_040702125.1">
    <property type="nucleotide sequence ID" value="XM_040844973.1"/>
</dbReference>
<dbReference type="PANTHER" id="PTHR42023">
    <property type="entry name" value="BHLH DOMAIN-CONTAINING PROTEIN"/>
    <property type="match status" value="1"/>
</dbReference>
<proteinExistence type="predicted"/>
<accession>A0A1L9TFW1</accession>
<feature type="region of interest" description="Disordered" evidence="2">
    <location>
        <begin position="231"/>
        <end position="265"/>
    </location>
</feature>
<dbReference type="GeneID" id="63761046"/>
<keyword evidence="4" id="KW-1185">Reference proteome</keyword>
<dbReference type="OrthoDB" id="4507572at2759"/>